<proteinExistence type="predicted"/>
<evidence type="ECO:0000313" key="2">
    <source>
        <dbReference type="EMBL" id="DAD34610.1"/>
    </source>
</evidence>
<reference evidence="2 3" key="1">
    <citation type="journal article" date="2020" name="Mol. Biol. Evol.">
        <title>Distinct Expression and Methylation Patterns for Genes with Different Fates following a Single Whole-Genome Duplication in Flowering Plants.</title>
        <authorList>
            <person name="Shi T."/>
            <person name="Rahmani R.S."/>
            <person name="Gugger P.F."/>
            <person name="Wang M."/>
            <person name="Li H."/>
            <person name="Zhang Y."/>
            <person name="Li Z."/>
            <person name="Wang Q."/>
            <person name="Van de Peer Y."/>
            <person name="Marchal K."/>
            <person name="Chen J."/>
        </authorList>
    </citation>
    <scope>NUCLEOTIDE SEQUENCE [LARGE SCALE GENOMIC DNA]</scope>
    <source>
        <tissue evidence="2">Leaf</tissue>
    </source>
</reference>
<comment type="caution">
    <text evidence="2">The sequence shown here is derived from an EMBL/GenBank/DDBJ whole genome shotgun (WGS) entry which is preliminary data.</text>
</comment>
<dbReference type="Proteomes" id="UP000607653">
    <property type="component" value="Unassembled WGS sequence"/>
</dbReference>
<dbReference type="EMBL" id="DUZY01000004">
    <property type="protein sequence ID" value="DAD34610.1"/>
    <property type="molecule type" value="Genomic_DNA"/>
</dbReference>
<evidence type="ECO:0008006" key="4">
    <source>
        <dbReference type="Google" id="ProtNLM"/>
    </source>
</evidence>
<keyword evidence="3" id="KW-1185">Reference proteome</keyword>
<evidence type="ECO:0000313" key="3">
    <source>
        <dbReference type="Proteomes" id="UP000607653"/>
    </source>
</evidence>
<dbReference type="AlphaFoldDB" id="A0A822YPU4"/>
<accession>A0A822YPU4</accession>
<feature type="chain" id="PRO_5032827770" description="Secreted protein" evidence="1">
    <location>
        <begin position="22"/>
        <end position="167"/>
    </location>
</feature>
<keyword evidence="1" id="KW-0732">Signal</keyword>
<gene>
    <name evidence="2" type="ORF">HUJ06_005250</name>
</gene>
<organism evidence="2 3">
    <name type="scientific">Nelumbo nucifera</name>
    <name type="common">Sacred lotus</name>
    <dbReference type="NCBI Taxonomy" id="4432"/>
    <lineage>
        <taxon>Eukaryota</taxon>
        <taxon>Viridiplantae</taxon>
        <taxon>Streptophyta</taxon>
        <taxon>Embryophyta</taxon>
        <taxon>Tracheophyta</taxon>
        <taxon>Spermatophyta</taxon>
        <taxon>Magnoliopsida</taxon>
        <taxon>Proteales</taxon>
        <taxon>Nelumbonaceae</taxon>
        <taxon>Nelumbo</taxon>
    </lineage>
</organism>
<protein>
    <recommendedName>
        <fullName evidence="4">Secreted protein</fullName>
    </recommendedName>
</protein>
<sequence>MLYLFFFCVCVFLFSWGYVPAHDGLVVGGVRIQKSTSVYPYFFLLCLRHISDYRLRQLPPTVDSNDQESHFSLYPFFLLLPHLPSTGPVHHLFREHRTSNGSTIPAFSHNSGVYLISQSSLDFIFFLFHFSSSPHRSRLFVNNPRKLCSRSSSLVNSKALFSVIITG</sequence>
<name>A0A822YPU4_NELNU</name>
<feature type="signal peptide" evidence="1">
    <location>
        <begin position="1"/>
        <end position="21"/>
    </location>
</feature>
<evidence type="ECO:0000256" key="1">
    <source>
        <dbReference type="SAM" id="SignalP"/>
    </source>
</evidence>